<comment type="caution">
    <text evidence="2">The sequence shown here is derived from an EMBL/GenBank/DDBJ whole genome shotgun (WGS) entry which is preliminary data.</text>
</comment>
<evidence type="ECO:0000256" key="1">
    <source>
        <dbReference type="SAM" id="MobiDB-lite"/>
    </source>
</evidence>
<dbReference type="EMBL" id="JYDL01000103">
    <property type="protein sequence ID" value="KRX16619.1"/>
    <property type="molecule type" value="Genomic_DNA"/>
</dbReference>
<feature type="region of interest" description="Disordered" evidence="1">
    <location>
        <begin position="1"/>
        <end position="21"/>
    </location>
</feature>
<accession>A0A0V0RQ72</accession>
<organism evidence="2 3">
    <name type="scientific">Trichinella nelsoni</name>
    <dbReference type="NCBI Taxonomy" id="6336"/>
    <lineage>
        <taxon>Eukaryota</taxon>
        <taxon>Metazoa</taxon>
        <taxon>Ecdysozoa</taxon>
        <taxon>Nematoda</taxon>
        <taxon>Enoplea</taxon>
        <taxon>Dorylaimia</taxon>
        <taxon>Trichinellida</taxon>
        <taxon>Trichinellidae</taxon>
        <taxon>Trichinella</taxon>
    </lineage>
</organism>
<dbReference type="Proteomes" id="UP000054630">
    <property type="component" value="Unassembled WGS sequence"/>
</dbReference>
<protein>
    <submittedName>
        <fullName evidence="2">Uncharacterized protein</fullName>
    </submittedName>
</protein>
<name>A0A0V0RQ72_9BILA</name>
<keyword evidence="3" id="KW-1185">Reference proteome</keyword>
<reference evidence="2 3" key="1">
    <citation type="submission" date="2015-01" db="EMBL/GenBank/DDBJ databases">
        <title>Evolution of Trichinella species and genotypes.</title>
        <authorList>
            <person name="Korhonen P.K."/>
            <person name="Edoardo P."/>
            <person name="Giuseppe L.R."/>
            <person name="Gasser R.B."/>
        </authorList>
    </citation>
    <scope>NUCLEOTIDE SEQUENCE [LARGE SCALE GENOMIC DNA]</scope>
    <source>
        <strain evidence="2">ISS37</strain>
    </source>
</reference>
<dbReference type="AlphaFoldDB" id="A0A0V0RQ72"/>
<proteinExistence type="predicted"/>
<gene>
    <name evidence="2" type="ORF">T07_14528</name>
</gene>
<evidence type="ECO:0000313" key="3">
    <source>
        <dbReference type="Proteomes" id="UP000054630"/>
    </source>
</evidence>
<sequence>MDIKPPPFAEKVEQSKPNSPGILSASLLTTSKKPESVVWVSLKLSDSKLGLDDRPLESYNISNNQLY</sequence>
<evidence type="ECO:0000313" key="2">
    <source>
        <dbReference type="EMBL" id="KRX16619.1"/>
    </source>
</evidence>